<accession>A0A369WND7</accession>
<dbReference type="Pfam" id="PF13537">
    <property type="entry name" value="GATase_7"/>
    <property type="match status" value="1"/>
</dbReference>
<dbReference type="CDD" id="cd00712">
    <property type="entry name" value="AsnB"/>
    <property type="match status" value="1"/>
</dbReference>
<dbReference type="PANTHER" id="PTHR43284:SF1">
    <property type="entry name" value="ASPARAGINE SYNTHETASE"/>
    <property type="match status" value="1"/>
</dbReference>
<dbReference type="Proteomes" id="UP000253769">
    <property type="component" value="Unassembled WGS sequence"/>
</dbReference>
<comment type="catalytic activity">
    <reaction evidence="7">
        <text>L-aspartate + L-glutamine + ATP + H2O = L-asparagine + L-glutamate + AMP + diphosphate + H(+)</text>
        <dbReference type="Rhea" id="RHEA:12228"/>
        <dbReference type="ChEBI" id="CHEBI:15377"/>
        <dbReference type="ChEBI" id="CHEBI:15378"/>
        <dbReference type="ChEBI" id="CHEBI:29985"/>
        <dbReference type="ChEBI" id="CHEBI:29991"/>
        <dbReference type="ChEBI" id="CHEBI:30616"/>
        <dbReference type="ChEBI" id="CHEBI:33019"/>
        <dbReference type="ChEBI" id="CHEBI:58048"/>
        <dbReference type="ChEBI" id="CHEBI:58359"/>
        <dbReference type="ChEBI" id="CHEBI:456215"/>
        <dbReference type="EC" id="6.3.5.4"/>
    </reaction>
</comment>
<evidence type="ECO:0000256" key="9">
    <source>
        <dbReference type="PIRSR" id="PIRSR001589-2"/>
    </source>
</evidence>
<feature type="binding site" evidence="9">
    <location>
        <position position="274"/>
    </location>
    <ligand>
        <name>ATP</name>
        <dbReference type="ChEBI" id="CHEBI:30616"/>
    </ligand>
</feature>
<dbReference type="Gene3D" id="3.40.50.620">
    <property type="entry name" value="HUPs"/>
    <property type="match status" value="1"/>
</dbReference>
<dbReference type="CDD" id="cd01991">
    <property type="entry name" value="Asn_synthase_B_C"/>
    <property type="match status" value="1"/>
</dbReference>
<comment type="similarity">
    <text evidence="2">Belongs to the asparagine synthetase family.</text>
</comment>
<sequence>MCGVFCKFFNSGSDSALDFLELFDRISHRGPDGEGVYFTLGKQNFLYKSNKLGEIVNNIEPAHYDTAMGHKRLGIIDLSDDGLQPFVDKDFSLVFNGEIFNYIELRQTLIELGCSFETATDTEVVLKSFQYWGTDCFKRFNGMWAICIYDKKTNRVFLSRDRFGIKPLYYQIDNGLVVSSEIKSLSKKKVNINSLAKFLEYNLIDDDSETLFDGILQVEPSTYYEIDNQLNIIKTSYFDVSEELNKTDSSVNYSELLLDSIKLRNRSDVEVGGLLSGGIDSSIIAGATKQLSGSFHAFSSVFDDPKFSEESYIKKTESYLDVDVSYNKPDLSQLSKNVRKQVYIQDSPLRSLAPIYQYQLYSRIKNSTDIRVVLNGQGADEIFSGYHEHILCNLIDILKSGKFDTFIYELNAYSKIRGDSLIKTLSQLPLFILQETTPKLWHLLLPRILNRPCTKAKAPTNLSGRLIYNISKSALPEYLRYEDRNSMAHGIEARLPFLDYRLVLSALKIDNAIRVSAGVAKQPLRLFAKKSQFVSPAVLERKDKTGFISPQHKYMMGPLFEDICEQFDFILSLKTQVFNKKYIKKLKSEFINQKGVNFNKIFRIYTVALWIQEFEVCFDE</sequence>
<keyword evidence="12" id="KW-1185">Reference proteome</keyword>
<dbReference type="PANTHER" id="PTHR43284">
    <property type="entry name" value="ASPARAGINE SYNTHETASE (GLUTAMINE-HYDROLYZING)"/>
    <property type="match status" value="1"/>
</dbReference>
<dbReference type="EC" id="6.3.5.4" evidence="3"/>
<evidence type="ECO:0000259" key="10">
    <source>
        <dbReference type="PROSITE" id="PS51278"/>
    </source>
</evidence>
<keyword evidence="8" id="KW-0061">Asparagine biosynthesis</keyword>
<dbReference type="InterPro" id="IPR014729">
    <property type="entry name" value="Rossmann-like_a/b/a_fold"/>
</dbReference>
<dbReference type="RefSeq" id="WP_114695211.1">
    <property type="nucleotide sequence ID" value="NZ_QQOH01000002.1"/>
</dbReference>
<dbReference type="EMBL" id="QQOH01000002">
    <property type="protein sequence ID" value="RDE22579.1"/>
    <property type="molecule type" value="Genomic_DNA"/>
</dbReference>
<comment type="pathway">
    <text evidence="1">Amino-acid biosynthesis; L-asparagine biosynthesis; L-asparagine from L-aspartate (L-Gln route): step 1/1.</text>
</comment>
<feature type="binding site" evidence="9">
    <location>
        <position position="121"/>
    </location>
    <ligand>
        <name>L-glutamine</name>
        <dbReference type="ChEBI" id="CHEBI:58359"/>
    </ligand>
</feature>
<evidence type="ECO:0000256" key="3">
    <source>
        <dbReference type="ARBA" id="ARBA00012737"/>
    </source>
</evidence>
<keyword evidence="4 9" id="KW-0547">Nucleotide-binding</keyword>
<keyword evidence="5 9" id="KW-0067">ATP-binding</keyword>
<dbReference type="AlphaFoldDB" id="A0A369WND7"/>
<dbReference type="PIRSF" id="PIRSF001589">
    <property type="entry name" value="Asn_synthetase_glu-h"/>
    <property type="match status" value="1"/>
</dbReference>
<reference evidence="11 12" key="1">
    <citation type="submission" date="2018-07" db="EMBL/GenBank/DDBJ databases">
        <title>Motiliproteus coralliicola sp. nov., a bacterium isolated from Coral.</title>
        <authorList>
            <person name="Wang G."/>
        </authorList>
    </citation>
    <scope>NUCLEOTIDE SEQUENCE [LARGE SCALE GENOMIC DNA]</scope>
    <source>
        <strain evidence="11 12">C34</strain>
    </source>
</reference>
<dbReference type="InterPro" id="IPR051786">
    <property type="entry name" value="ASN_synthetase/amidase"/>
</dbReference>
<dbReference type="PROSITE" id="PS51278">
    <property type="entry name" value="GATASE_TYPE_2"/>
    <property type="match status" value="1"/>
</dbReference>
<dbReference type="GO" id="GO:0006529">
    <property type="term" value="P:asparagine biosynthetic process"/>
    <property type="evidence" value="ECO:0007669"/>
    <property type="project" value="UniProtKB-KW"/>
</dbReference>
<evidence type="ECO:0000256" key="8">
    <source>
        <dbReference type="PIRSR" id="PIRSR001589-1"/>
    </source>
</evidence>
<dbReference type="Gene3D" id="3.60.20.10">
    <property type="entry name" value="Glutamine Phosphoribosylpyrophosphate, subunit 1, domain 1"/>
    <property type="match status" value="1"/>
</dbReference>
<protein>
    <recommendedName>
        <fullName evidence="3">asparagine synthase (glutamine-hydrolyzing)</fullName>
        <ecNumber evidence="3">6.3.5.4</ecNumber>
    </recommendedName>
</protein>
<dbReference type="SUPFAM" id="SSF52402">
    <property type="entry name" value="Adenine nucleotide alpha hydrolases-like"/>
    <property type="match status" value="1"/>
</dbReference>
<dbReference type="OrthoDB" id="9763290at2"/>
<evidence type="ECO:0000256" key="6">
    <source>
        <dbReference type="ARBA" id="ARBA00022962"/>
    </source>
</evidence>
<evidence type="ECO:0000256" key="4">
    <source>
        <dbReference type="ARBA" id="ARBA00022741"/>
    </source>
</evidence>
<feature type="active site" description="For GATase activity" evidence="8">
    <location>
        <position position="2"/>
    </location>
</feature>
<keyword evidence="6 8" id="KW-0315">Glutamine amidotransferase</keyword>
<evidence type="ECO:0000256" key="7">
    <source>
        <dbReference type="ARBA" id="ARBA00048741"/>
    </source>
</evidence>
<gene>
    <name evidence="11" type="primary">asnB</name>
    <name evidence="11" type="ORF">DV711_08285</name>
</gene>
<dbReference type="InterPro" id="IPR006426">
    <property type="entry name" value="Asn_synth_AEB"/>
</dbReference>
<evidence type="ECO:0000313" key="11">
    <source>
        <dbReference type="EMBL" id="RDE22579.1"/>
    </source>
</evidence>
<keyword evidence="8" id="KW-0028">Amino-acid biosynthesis</keyword>
<dbReference type="NCBIfam" id="TIGR01536">
    <property type="entry name" value="asn_synth_AEB"/>
    <property type="match status" value="1"/>
</dbReference>
<evidence type="ECO:0000256" key="1">
    <source>
        <dbReference type="ARBA" id="ARBA00005187"/>
    </source>
</evidence>
<dbReference type="InterPro" id="IPR033738">
    <property type="entry name" value="AsnB_N"/>
</dbReference>
<dbReference type="GO" id="GO:0004066">
    <property type="term" value="F:asparagine synthase (glutamine-hydrolyzing) activity"/>
    <property type="evidence" value="ECO:0007669"/>
    <property type="project" value="UniProtKB-EC"/>
</dbReference>
<keyword evidence="11" id="KW-0436">Ligase</keyword>
<dbReference type="GO" id="GO:0005524">
    <property type="term" value="F:ATP binding"/>
    <property type="evidence" value="ECO:0007669"/>
    <property type="project" value="UniProtKB-KW"/>
</dbReference>
<dbReference type="SUPFAM" id="SSF56235">
    <property type="entry name" value="N-terminal nucleophile aminohydrolases (Ntn hydrolases)"/>
    <property type="match status" value="1"/>
</dbReference>
<feature type="domain" description="Glutamine amidotransferase type-2" evidence="10">
    <location>
        <begin position="2"/>
        <end position="229"/>
    </location>
</feature>
<dbReference type="Pfam" id="PF00733">
    <property type="entry name" value="Asn_synthase"/>
    <property type="match status" value="1"/>
</dbReference>
<organism evidence="11 12">
    <name type="scientific">Motiliproteus coralliicola</name>
    <dbReference type="NCBI Taxonomy" id="2283196"/>
    <lineage>
        <taxon>Bacteria</taxon>
        <taxon>Pseudomonadati</taxon>
        <taxon>Pseudomonadota</taxon>
        <taxon>Gammaproteobacteria</taxon>
        <taxon>Oceanospirillales</taxon>
        <taxon>Oceanospirillaceae</taxon>
        <taxon>Motiliproteus</taxon>
    </lineage>
</organism>
<proteinExistence type="inferred from homology"/>
<name>A0A369WND7_9GAMM</name>
<dbReference type="InterPro" id="IPR017932">
    <property type="entry name" value="GATase_2_dom"/>
</dbReference>
<dbReference type="InterPro" id="IPR029055">
    <property type="entry name" value="Ntn_hydrolases_N"/>
</dbReference>
<evidence type="ECO:0000313" key="12">
    <source>
        <dbReference type="Proteomes" id="UP000253769"/>
    </source>
</evidence>
<evidence type="ECO:0000256" key="2">
    <source>
        <dbReference type="ARBA" id="ARBA00005752"/>
    </source>
</evidence>
<comment type="caution">
    <text evidence="11">The sequence shown here is derived from an EMBL/GenBank/DDBJ whole genome shotgun (WGS) entry which is preliminary data.</text>
</comment>
<dbReference type="InterPro" id="IPR001962">
    <property type="entry name" value="Asn_synthase"/>
</dbReference>
<evidence type="ECO:0000256" key="5">
    <source>
        <dbReference type="ARBA" id="ARBA00022840"/>
    </source>
</evidence>